<accession>A0A6F8PMT0</accession>
<feature type="coiled-coil region" evidence="2">
    <location>
        <begin position="67"/>
        <end position="125"/>
    </location>
</feature>
<dbReference type="RefSeq" id="WP_243831517.1">
    <property type="nucleotide sequence ID" value="NZ_AP021888.1"/>
</dbReference>
<proteinExistence type="inferred from homology"/>
<comment type="similarity">
    <text evidence="1">Belongs to the membrane fusion protein (MFP) (TC 8.A.1) family.</text>
</comment>
<dbReference type="PANTHER" id="PTHR30469">
    <property type="entry name" value="MULTIDRUG RESISTANCE PROTEIN MDTA"/>
    <property type="match status" value="1"/>
</dbReference>
<name>A0A6F8PMT0_9GAMM</name>
<dbReference type="AlphaFoldDB" id="A0A6F8PMT0"/>
<evidence type="ECO:0000256" key="3">
    <source>
        <dbReference type="SAM" id="SignalP"/>
    </source>
</evidence>
<dbReference type="Gene3D" id="2.40.50.100">
    <property type="match status" value="1"/>
</dbReference>
<gene>
    <name evidence="5" type="ORF">THMIRHAT_11420</name>
</gene>
<keyword evidence="6" id="KW-1185">Reference proteome</keyword>
<dbReference type="InterPro" id="IPR058625">
    <property type="entry name" value="MdtA-like_BSH"/>
</dbReference>
<dbReference type="EMBL" id="AP021888">
    <property type="protein sequence ID" value="BBP43396.1"/>
    <property type="molecule type" value="Genomic_DNA"/>
</dbReference>
<dbReference type="GO" id="GO:0015562">
    <property type="term" value="F:efflux transmembrane transporter activity"/>
    <property type="evidence" value="ECO:0007669"/>
    <property type="project" value="TreeGrafter"/>
</dbReference>
<protein>
    <recommendedName>
        <fullName evidence="4">Multidrug resistance protein MdtA-like barrel-sandwich hybrid domain-containing protein</fullName>
    </recommendedName>
</protein>
<keyword evidence="2" id="KW-0175">Coiled coil</keyword>
<evidence type="ECO:0000256" key="1">
    <source>
        <dbReference type="ARBA" id="ARBA00009477"/>
    </source>
</evidence>
<evidence type="ECO:0000313" key="6">
    <source>
        <dbReference type="Proteomes" id="UP000501466"/>
    </source>
</evidence>
<dbReference type="Proteomes" id="UP000501466">
    <property type="component" value="Chromosome"/>
</dbReference>
<evidence type="ECO:0000313" key="5">
    <source>
        <dbReference type="EMBL" id="BBP43396.1"/>
    </source>
</evidence>
<dbReference type="KEGG" id="tzo:THMIRHAT_11420"/>
<dbReference type="SUPFAM" id="SSF111369">
    <property type="entry name" value="HlyD-like secretion proteins"/>
    <property type="match status" value="1"/>
</dbReference>
<organism evidence="5 6">
    <name type="scientific">Thiosulfativibrio zosterae</name>
    <dbReference type="NCBI Taxonomy" id="2675053"/>
    <lineage>
        <taxon>Bacteria</taxon>
        <taxon>Pseudomonadati</taxon>
        <taxon>Pseudomonadota</taxon>
        <taxon>Gammaproteobacteria</taxon>
        <taxon>Thiotrichales</taxon>
        <taxon>Piscirickettsiaceae</taxon>
        <taxon>Thiosulfativibrio</taxon>
    </lineage>
</organism>
<dbReference type="Pfam" id="PF25917">
    <property type="entry name" value="BSH_RND"/>
    <property type="match status" value="1"/>
</dbReference>
<feature type="domain" description="Multidrug resistance protein MdtA-like barrel-sandwich hybrid" evidence="4">
    <location>
        <begin position="27"/>
        <end position="162"/>
    </location>
</feature>
<keyword evidence="3" id="KW-0732">Signal</keyword>
<sequence>MKKMKHFILKSFAVSLVAVALPAWSQVIQIGSLVSGEVVQVSVKAGQAVTAGQLLMKIDDGRYQAKLKRAQADAEMSRLTLEDAKIELAQALDLFDRTVSAKRELDAAQLKHDVAVQVLKKAQAELQAMQAWARYYVIKSPVSAKVKAIQAPLGSTVFNENTPLIQLEN</sequence>
<dbReference type="GO" id="GO:1990281">
    <property type="term" value="C:efflux pump complex"/>
    <property type="evidence" value="ECO:0007669"/>
    <property type="project" value="TreeGrafter"/>
</dbReference>
<feature type="chain" id="PRO_5026068953" description="Multidrug resistance protein MdtA-like barrel-sandwich hybrid domain-containing protein" evidence="3">
    <location>
        <begin position="26"/>
        <end position="169"/>
    </location>
</feature>
<dbReference type="Gene3D" id="1.10.287.470">
    <property type="entry name" value="Helix hairpin bin"/>
    <property type="match status" value="1"/>
</dbReference>
<feature type="signal peptide" evidence="3">
    <location>
        <begin position="1"/>
        <end position="25"/>
    </location>
</feature>
<evidence type="ECO:0000259" key="4">
    <source>
        <dbReference type="Pfam" id="PF25917"/>
    </source>
</evidence>
<evidence type="ECO:0000256" key="2">
    <source>
        <dbReference type="SAM" id="Coils"/>
    </source>
</evidence>
<reference evidence="6" key="1">
    <citation type="submission" date="2019-11" db="EMBL/GenBank/DDBJ databases">
        <title>Isolation and characterization of two novel species in the genus Thiomicrorhabdus.</title>
        <authorList>
            <person name="Mochizuki J."/>
            <person name="Kojima H."/>
            <person name="Fukui M."/>
        </authorList>
    </citation>
    <scope>NUCLEOTIDE SEQUENCE [LARGE SCALE GENOMIC DNA]</scope>
    <source>
        <strain evidence="6">AkT22</strain>
    </source>
</reference>